<dbReference type="Pfam" id="PF23978">
    <property type="entry name" value="DUF7303"/>
    <property type="match status" value="1"/>
</dbReference>
<feature type="region of interest" description="Disordered" evidence="1">
    <location>
        <begin position="1"/>
        <end position="21"/>
    </location>
</feature>
<accession>A0A350P8A2</accession>
<protein>
    <submittedName>
        <fullName evidence="2">Uncharacterized protein</fullName>
    </submittedName>
</protein>
<feature type="compositionally biased region" description="Polar residues" evidence="1">
    <location>
        <begin position="66"/>
        <end position="83"/>
    </location>
</feature>
<proteinExistence type="predicted"/>
<name>A0A350P8A2_9ALTE</name>
<comment type="caution">
    <text evidence="2">The sequence shown here is derived from an EMBL/GenBank/DDBJ whole genome shotgun (WGS) entry which is preliminary data.</text>
</comment>
<evidence type="ECO:0000313" key="2">
    <source>
        <dbReference type="EMBL" id="HAW77519.1"/>
    </source>
</evidence>
<dbReference type="Proteomes" id="UP000263517">
    <property type="component" value="Unassembled WGS sequence"/>
</dbReference>
<feature type="region of interest" description="Disordered" evidence="1">
    <location>
        <begin position="66"/>
        <end position="88"/>
    </location>
</feature>
<gene>
    <name evidence="2" type="ORF">DCW74_17530</name>
</gene>
<dbReference type="AlphaFoldDB" id="A0A350P8A2"/>
<organism evidence="2 3">
    <name type="scientific">Alteromonas australica</name>
    <dbReference type="NCBI Taxonomy" id="589873"/>
    <lineage>
        <taxon>Bacteria</taxon>
        <taxon>Pseudomonadati</taxon>
        <taxon>Pseudomonadota</taxon>
        <taxon>Gammaproteobacteria</taxon>
        <taxon>Alteromonadales</taxon>
        <taxon>Alteromonadaceae</taxon>
        <taxon>Alteromonas/Salinimonas group</taxon>
        <taxon>Alteromonas</taxon>
    </lineage>
</organism>
<dbReference type="EMBL" id="DNAN01000610">
    <property type="protein sequence ID" value="HAW77519.1"/>
    <property type="molecule type" value="Genomic_DNA"/>
</dbReference>
<evidence type="ECO:0000256" key="1">
    <source>
        <dbReference type="SAM" id="MobiDB-lite"/>
    </source>
</evidence>
<sequence>MSKIGSYILDQQESGNLPDFSDNIQYGEYRMSLEIEKDIPIPRKMSSPIPFDDMEIGDSVFVPETNMNSSNVRTQASNKNTKANGKRYTVHKEDGGCRVFRTL</sequence>
<reference evidence="2 3" key="1">
    <citation type="journal article" date="2018" name="Nat. Biotechnol.">
        <title>A standardized bacterial taxonomy based on genome phylogeny substantially revises the tree of life.</title>
        <authorList>
            <person name="Parks D.H."/>
            <person name="Chuvochina M."/>
            <person name="Waite D.W."/>
            <person name="Rinke C."/>
            <person name="Skarshewski A."/>
            <person name="Chaumeil P.A."/>
            <person name="Hugenholtz P."/>
        </authorList>
    </citation>
    <scope>NUCLEOTIDE SEQUENCE [LARGE SCALE GENOMIC DNA]</scope>
    <source>
        <strain evidence="2">UBA11978</strain>
    </source>
</reference>
<evidence type="ECO:0000313" key="3">
    <source>
        <dbReference type="Proteomes" id="UP000263517"/>
    </source>
</evidence>
<dbReference type="InterPro" id="IPR055727">
    <property type="entry name" value="DUF7303"/>
</dbReference>